<accession>A0A9W8AQE9</accession>
<evidence type="ECO:0000256" key="1">
    <source>
        <dbReference type="PROSITE-ProRule" id="PRU00235"/>
    </source>
</evidence>
<dbReference type="InterPro" id="IPR053245">
    <property type="entry name" value="MitoProcess-Associated"/>
</dbReference>
<keyword evidence="4" id="KW-1185">Reference proteome</keyword>
<gene>
    <name evidence="3" type="ORF">IWQ62_002890</name>
</gene>
<dbReference type="Proteomes" id="UP001150925">
    <property type="component" value="Unassembled WGS sequence"/>
</dbReference>
<dbReference type="SUPFAM" id="SSF50985">
    <property type="entry name" value="RCC1/BLIP-II"/>
    <property type="match status" value="1"/>
</dbReference>
<proteinExistence type="predicted"/>
<dbReference type="OrthoDB" id="10256179at2759"/>
<comment type="caution">
    <text evidence="3">The sequence shown here is derived from an EMBL/GenBank/DDBJ whole genome shotgun (WGS) entry which is preliminary data.</text>
</comment>
<sequence>MSARNVLRLRPNRSIGPLSFRTRSRCHRYSTNRRVPPSTTDPPSSSASRWPALAIGLATGGLVWYYYRKPLHQYIHDYVAVYFPLLSAPPPDQAGIDDSDSDTMAVDTTVTQLAAKDYRRLVGWTWLKPAVYLWGSNQYRQVNPQNNTTTSKNYAVLDKWNGRPLRQLLLGDTLAVAVDEQGDVYQWGEGYSTNAIEPQATLVGKDIRQVAVTQDKLFALSCGGELYMLYSARDRNTKTPGTLSPDLIPLATSSTGTVDAASVLTPMASEQSSWVSKAFSWLWPLNYFNYAKSYDLQSNQGGDFVSALRQSSTYYNMLVRTTTDGWKPGEMIREVVSGDHHVCLLTNHGRVWTAASDLQGNDQGQLGRGPEADRVKLPSSPVGESSSHSALSASNPSLWLPHSALDPTEVQSKSPLPTVRFQVVAGLPRDIDQVVCGSRHTVARSARGEVYGFGANDFGQLALGPYAEGKRRRYWPTQIMSLWPRTGRPVDAQCVQVAAGGDNTYFIIKTPPDTSNRVKASTTGSNTSTTQLLPTMVYQVFACGNGQEGKLGNRHYTHIQGIPVKIKTLSDLTEYSDQLQQTVPIQPTRLVTCATHTVAILGESTKDNDLLTLDRGIQRNLERLADTQDMAPGHDVLAWGNNRQGACHGLHSGYLAKPNAMTGLKPPVELVTWWPEYSTLLASLTVMPWMQLSPLMYLTSVSPSTVVYQDVAVGPHVTAVYLRIRDI</sequence>
<feature type="region of interest" description="Disordered" evidence="2">
    <location>
        <begin position="29"/>
        <end position="48"/>
    </location>
</feature>
<dbReference type="Gene3D" id="2.130.10.30">
    <property type="entry name" value="Regulator of chromosome condensation 1/beta-lactamase-inhibitor protein II"/>
    <property type="match status" value="1"/>
</dbReference>
<dbReference type="AlphaFoldDB" id="A0A9W8AQE9"/>
<evidence type="ECO:0000256" key="2">
    <source>
        <dbReference type="SAM" id="MobiDB-lite"/>
    </source>
</evidence>
<feature type="compositionally biased region" description="Low complexity" evidence="2">
    <location>
        <begin position="36"/>
        <end position="46"/>
    </location>
</feature>
<dbReference type="GO" id="GO:0005743">
    <property type="term" value="C:mitochondrial inner membrane"/>
    <property type="evidence" value="ECO:0007669"/>
    <property type="project" value="TreeGrafter"/>
</dbReference>
<feature type="repeat" description="RCC1" evidence="1">
    <location>
        <begin position="448"/>
        <end position="510"/>
    </location>
</feature>
<organism evidence="3 4">
    <name type="scientific">Dispira parvispora</name>
    <dbReference type="NCBI Taxonomy" id="1520584"/>
    <lineage>
        <taxon>Eukaryota</taxon>
        <taxon>Fungi</taxon>
        <taxon>Fungi incertae sedis</taxon>
        <taxon>Zoopagomycota</taxon>
        <taxon>Kickxellomycotina</taxon>
        <taxon>Dimargaritomycetes</taxon>
        <taxon>Dimargaritales</taxon>
        <taxon>Dimargaritaceae</taxon>
        <taxon>Dispira</taxon>
    </lineage>
</organism>
<dbReference type="PRINTS" id="PR00633">
    <property type="entry name" value="RCCNDNSATION"/>
</dbReference>
<protein>
    <submittedName>
        <fullName evidence="3">Uncharacterized protein</fullName>
    </submittedName>
</protein>
<feature type="compositionally biased region" description="Low complexity" evidence="2">
    <location>
        <begin position="379"/>
        <end position="394"/>
    </location>
</feature>
<evidence type="ECO:0000313" key="4">
    <source>
        <dbReference type="Proteomes" id="UP001150925"/>
    </source>
</evidence>
<dbReference type="PANTHER" id="PTHR47563">
    <property type="entry name" value="PROTEIN FMP25, MITOCHONDRIAL"/>
    <property type="match status" value="1"/>
</dbReference>
<dbReference type="Pfam" id="PF13540">
    <property type="entry name" value="RCC1_2"/>
    <property type="match status" value="1"/>
</dbReference>
<dbReference type="EMBL" id="JANBPY010000682">
    <property type="protein sequence ID" value="KAJ1964597.1"/>
    <property type="molecule type" value="Genomic_DNA"/>
</dbReference>
<dbReference type="InterPro" id="IPR000408">
    <property type="entry name" value="Reg_chr_condens"/>
</dbReference>
<reference evidence="3" key="1">
    <citation type="submission" date="2022-07" db="EMBL/GenBank/DDBJ databases">
        <title>Phylogenomic reconstructions and comparative analyses of Kickxellomycotina fungi.</title>
        <authorList>
            <person name="Reynolds N.K."/>
            <person name="Stajich J.E."/>
            <person name="Barry K."/>
            <person name="Grigoriev I.V."/>
            <person name="Crous P."/>
            <person name="Smith M.E."/>
        </authorList>
    </citation>
    <scope>NUCLEOTIDE SEQUENCE</scope>
    <source>
        <strain evidence="3">RSA 1196</strain>
    </source>
</reference>
<evidence type="ECO:0000313" key="3">
    <source>
        <dbReference type="EMBL" id="KAJ1964597.1"/>
    </source>
</evidence>
<dbReference type="PROSITE" id="PS50012">
    <property type="entry name" value="RCC1_3"/>
    <property type="match status" value="1"/>
</dbReference>
<feature type="region of interest" description="Disordered" evidence="2">
    <location>
        <begin position="358"/>
        <end position="394"/>
    </location>
</feature>
<dbReference type="PANTHER" id="PTHR47563:SF1">
    <property type="entry name" value="PROTEIN FMP25, MITOCHONDRIAL"/>
    <property type="match status" value="1"/>
</dbReference>
<dbReference type="InterPro" id="IPR009091">
    <property type="entry name" value="RCC1/BLIP-II"/>
</dbReference>
<name>A0A9W8AQE9_9FUNG</name>
<dbReference type="GO" id="GO:0034551">
    <property type="term" value="P:mitochondrial respiratory chain complex III assembly"/>
    <property type="evidence" value="ECO:0007669"/>
    <property type="project" value="TreeGrafter"/>
</dbReference>